<dbReference type="InParanoid" id="A0A0C3D756"/>
<dbReference type="SUPFAM" id="SSF109715">
    <property type="entry name" value="DEK C-terminal domain"/>
    <property type="match status" value="1"/>
</dbReference>
<gene>
    <name evidence="1" type="ORF">SCLCIDRAFT_33066</name>
</gene>
<keyword evidence="2" id="KW-1185">Reference proteome</keyword>
<evidence type="ECO:0000313" key="2">
    <source>
        <dbReference type="Proteomes" id="UP000053989"/>
    </source>
</evidence>
<sequence length="54" mass="5787">MLIPLTQEMDLTSGTPSNVDLEHTVLGTLWTADLNTVTKSTINAAVNCMLLGQL</sequence>
<reference evidence="1 2" key="1">
    <citation type="submission" date="2014-04" db="EMBL/GenBank/DDBJ databases">
        <authorList>
            <consortium name="DOE Joint Genome Institute"/>
            <person name="Kuo A."/>
            <person name="Kohler A."/>
            <person name="Nagy L.G."/>
            <person name="Floudas D."/>
            <person name="Copeland A."/>
            <person name="Barry K.W."/>
            <person name="Cichocki N."/>
            <person name="Veneault-Fourrey C."/>
            <person name="LaButti K."/>
            <person name="Lindquist E.A."/>
            <person name="Lipzen A."/>
            <person name="Lundell T."/>
            <person name="Morin E."/>
            <person name="Murat C."/>
            <person name="Sun H."/>
            <person name="Tunlid A."/>
            <person name="Henrissat B."/>
            <person name="Grigoriev I.V."/>
            <person name="Hibbett D.S."/>
            <person name="Martin F."/>
            <person name="Nordberg H.P."/>
            <person name="Cantor M.N."/>
            <person name="Hua S.X."/>
        </authorList>
    </citation>
    <scope>NUCLEOTIDE SEQUENCE [LARGE SCALE GENOMIC DNA]</scope>
    <source>
        <strain evidence="1 2">Foug A</strain>
    </source>
</reference>
<name>A0A0C3D756_9AGAM</name>
<reference evidence="2" key="2">
    <citation type="submission" date="2015-01" db="EMBL/GenBank/DDBJ databases">
        <title>Evolutionary Origins and Diversification of the Mycorrhizal Mutualists.</title>
        <authorList>
            <consortium name="DOE Joint Genome Institute"/>
            <consortium name="Mycorrhizal Genomics Consortium"/>
            <person name="Kohler A."/>
            <person name="Kuo A."/>
            <person name="Nagy L.G."/>
            <person name="Floudas D."/>
            <person name="Copeland A."/>
            <person name="Barry K.W."/>
            <person name="Cichocki N."/>
            <person name="Veneault-Fourrey C."/>
            <person name="LaButti K."/>
            <person name="Lindquist E.A."/>
            <person name="Lipzen A."/>
            <person name="Lundell T."/>
            <person name="Morin E."/>
            <person name="Murat C."/>
            <person name="Riley R."/>
            <person name="Ohm R."/>
            <person name="Sun H."/>
            <person name="Tunlid A."/>
            <person name="Henrissat B."/>
            <person name="Grigoriev I.V."/>
            <person name="Hibbett D.S."/>
            <person name="Martin F."/>
        </authorList>
    </citation>
    <scope>NUCLEOTIDE SEQUENCE [LARGE SCALE GENOMIC DNA]</scope>
    <source>
        <strain evidence="2">Foug A</strain>
    </source>
</reference>
<evidence type="ECO:0000313" key="1">
    <source>
        <dbReference type="EMBL" id="KIM51931.1"/>
    </source>
</evidence>
<protein>
    <submittedName>
        <fullName evidence="1">Uncharacterized protein</fullName>
    </submittedName>
</protein>
<dbReference type="EMBL" id="KN822233">
    <property type="protein sequence ID" value="KIM51931.1"/>
    <property type="molecule type" value="Genomic_DNA"/>
</dbReference>
<accession>A0A0C3D756</accession>
<dbReference type="HOGENOM" id="CLU_3051730_0_0_1"/>
<dbReference type="Proteomes" id="UP000053989">
    <property type="component" value="Unassembled WGS sequence"/>
</dbReference>
<proteinExistence type="predicted"/>
<organism evidence="1 2">
    <name type="scientific">Scleroderma citrinum Foug A</name>
    <dbReference type="NCBI Taxonomy" id="1036808"/>
    <lineage>
        <taxon>Eukaryota</taxon>
        <taxon>Fungi</taxon>
        <taxon>Dikarya</taxon>
        <taxon>Basidiomycota</taxon>
        <taxon>Agaricomycotina</taxon>
        <taxon>Agaricomycetes</taxon>
        <taxon>Agaricomycetidae</taxon>
        <taxon>Boletales</taxon>
        <taxon>Sclerodermatineae</taxon>
        <taxon>Sclerodermataceae</taxon>
        <taxon>Scleroderma</taxon>
    </lineage>
</organism>
<dbReference type="AlphaFoldDB" id="A0A0C3D756"/>